<dbReference type="RefSeq" id="WP_141359292.1">
    <property type="nucleotide sequence ID" value="NZ_BAAAWM010000001.1"/>
</dbReference>
<gene>
    <name evidence="1" type="ORF">ANI01nite_32540</name>
</gene>
<proteinExistence type="predicted"/>
<dbReference type="InterPro" id="IPR045596">
    <property type="entry name" value="DUF6459"/>
</dbReference>
<organism evidence="1 2">
    <name type="scientific">Glutamicibacter nicotianae</name>
    <name type="common">Arthrobacter nicotianae</name>
    <dbReference type="NCBI Taxonomy" id="37929"/>
    <lineage>
        <taxon>Bacteria</taxon>
        <taxon>Bacillati</taxon>
        <taxon>Actinomycetota</taxon>
        <taxon>Actinomycetes</taxon>
        <taxon>Micrococcales</taxon>
        <taxon>Micrococcaceae</taxon>
        <taxon>Glutamicibacter</taxon>
    </lineage>
</organism>
<protein>
    <submittedName>
        <fullName evidence="1">Uncharacterized protein</fullName>
    </submittedName>
</protein>
<dbReference type="Proteomes" id="UP000316242">
    <property type="component" value="Unassembled WGS sequence"/>
</dbReference>
<keyword evidence="2" id="KW-1185">Reference proteome</keyword>
<dbReference type="EMBL" id="BJNE01000028">
    <property type="protein sequence ID" value="GEC14051.1"/>
    <property type="molecule type" value="Genomic_DNA"/>
</dbReference>
<sequence>MSTIAISPRSANTSYYNPDVYAANHTEPIPAQTVPETAPCQAPAHLRRALDNIFHRSAVYRTEHRAIIEISHAVARAVFEIVAGYRTVNQLAFVMEPSCIAKLRRRALLETASYTLEPLPGTAHGQIISLHLDRCLSGSWECTVILGFKYRVRAVALKIEPWHGRWQVTDMELI</sequence>
<reference evidence="1 2" key="1">
    <citation type="submission" date="2019-06" db="EMBL/GenBank/DDBJ databases">
        <title>Whole genome shotgun sequence of Glutamicibacter nicotianae NBRC 14234.</title>
        <authorList>
            <person name="Hosoyama A."/>
            <person name="Uohara A."/>
            <person name="Ohji S."/>
            <person name="Ichikawa N."/>
        </authorList>
    </citation>
    <scope>NUCLEOTIDE SEQUENCE [LARGE SCALE GENOMIC DNA]</scope>
    <source>
        <strain evidence="1 2">NBRC 14234</strain>
    </source>
</reference>
<dbReference type="Pfam" id="PF20060">
    <property type="entry name" value="DUF6459"/>
    <property type="match status" value="1"/>
</dbReference>
<evidence type="ECO:0000313" key="1">
    <source>
        <dbReference type="EMBL" id="GEC14051.1"/>
    </source>
</evidence>
<accession>A0ABQ0RRC5</accession>
<name>A0ABQ0RRC5_GLUNI</name>
<comment type="caution">
    <text evidence="1">The sequence shown here is derived from an EMBL/GenBank/DDBJ whole genome shotgun (WGS) entry which is preliminary data.</text>
</comment>
<evidence type="ECO:0000313" key="2">
    <source>
        <dbReference type="Proteomes" id="UP000316242"/>
    </source>
</evidence>